<feature type="compositionally biased region" description="Low complexity" evidence="4">
    <location>
        <begin position="267"/>
        <end position="288"/>
    </location>
</feature>
<feature type="non-terminal residue" evidence="6">
    <location>
        <position position="1"/>
    </location>
</feature>
<feature type="compositionally biased region" description="Pro residues" evidence="4">
    <location>
        <begin position="439"/>
        <end position="448"/>
    </location>
</feature>
<feature type="compositionally biased region" description="Polar residues" evidence="4">
    <location>
        <begin position="97"/>
        <end position="122"/>
    </location>
</feature>
<evidence type="ECO:0000256" key="3">
    <source>
        <dbReference type="ARBA" id="ARBA00023242"/>
    </source>
</evidence>
<dbReference type="Pfam" id="PF25524">
    <property type="entry name" value="RSLD_CPSF6"/>
    <property type="match status" value="1"/>
</dbReference>
<feature type="compositionally biased region" description="Gly residues" evidence="4">
    <location>
        <begin position="237"/>
        <end position="250"/>
    </location>
</feature>
<feature type="compositionally biased region" description="Pro residues" evidence="4">
    <location>
        <begin position="398"/>
        <end position="409"/>
    </location>
</feature>
<dbReference type="AlphaFoldDB" id="A0A8J2IZ60"/>
<dbReference type="EMBL" id="CAJVCH010003717">
    <property type="protein sequence ID" value="CAG7649947.1"/>
    <property type="molecule type" value="Genomic_DNA"/>
</dbReference>
<comment type="caution">
    <text evidence="6">The sequence shown here is derived from an EMBL/GenBank/DDBJ whole genome shotgun (WGS) entry which is preliminary data.</text>
</comment>
<feature type="region of interest" description="Disordered" evidence="4">
    <location>
        <begin position="84"/>
        <end position="132"/>
    </location>
</feature>
<evidence type="ECO:0000313" key="6">
    <source>
        <dbReference type="EMBL" id="CAG7649947.1"/>
    </source>
</evidence>
<gene>
    <name evidence="6" type="ORF">AFUS01_LOCUS702</name>
</gene>
<protein>
    <recommendedName>
        <fullName evidence="5">RRM domain-containing protein</fullName>
    </recommendedName>
</protein>
<name>A0A8J2IZ60_9HEXA</name>
<dbReference type="InterPro" id="IPR057951">
    <property type="entry name" value="CPSF6/7_RSLD_N"/>
</dbReference>
<dbReference type="SMART" id="SM00360">
    <property type="entry name" value="RRM"/>
    <property type="match status" value="1"/>
</dbReference>
<feature type="region of interest" description="Disordered" evidence="4">
    <location>
        <begin position="227"/>
        <end position="474"/>
    </location>
</feature>
<evidence type="ECO:0000256" key="2">
    <source>
        <dbReference type="ARBA" id="ARBA00022664"/>
    </source>
</evidence>
<dbReference type="GO" id="GO:0005634">
    <property type="term" value="C:nucleus"/>
    <property type="evidence" value="ECO:0007669"/>
    <property type="project" value="UniProtKB-SubCell"/>
</dbReference>
<feature type="compositionally biased region" description="Basic and acidic residues" evidence="4">
    <location>
        <begin position="123"/>
        <end position="132"/>
    </location>
</feature>
<dbReference type="GO" id="GO:0003723">
    <property type="term" value="F:RNA binding"/>
    <property type="evidence" value="ECO:0007669"/>
    <property type="project" value="InterPro"/>
</dbReference>
<comment type="subcellular location">
    <subcellularLocation>
        <location evidence="1">Nucleus</location>
    </subcellularLocation>
</comment>
<proteinExistence type="predicted"/>
<organism evidence="6 7">
    <name type="scientific">Allacma fusca</name>
    <dbReference type="NCBI Taxonomy" id="39272"/>
    <lineage>
        <taxon>Eukaryota</taxon>
        <taxon>Metazoa</taxon>
        <taxon>Ecdysozoa</taxon>
        <taxon>Arthropoda</taxon>
        <taxon>Hexapoda</taxon>
        <taxon>Collembola</taxon>
        <taxon>Symphypleona</taxon>
        <taxon>Sminthuridae</taxon>
        <taxon>Allacma</taxon>
    </lineage>
</organism>
<keyword evidence="2" id="KW-0507">mRNA processing</keyword>
<feature type="compositionally biased region" description="Basic residues" evidence="4">
    <location>
        <begin position="563"/>
        <end position="573"/>
    </location>
</feature>
<dbReference type="Pfam" id="PF00076">
    <property type="entry name" value="RRM_1"/>
    <property type="match status" value="1"/>
</dbReference>
<keyword evidence="3" id="KW-0539">Nucleus</keyword>
<reference evidence="6" key="1">
    <citation type="submission" date="2021-06" db="EMBL/GenBank/DDBJ databases">
        <authorList>
            <person name="Hodson N. C."/>
            <person name="Mongue J. A."/>
            <person name="Jaron S. K."/>
        </authorList>
    </citation>
    <scope>NUCLEOTIDE SEQUENCE</scope>
</reference>
<feature type="compositionally biased region" description="Basic and acidic residues" evidence="4">
    <location>
        <begin position="574"/>
        <end position="660"/>
    </location>
</feature>
<accession>A0A8J2IZ60</accession>
<dbReference type="OrthoDB" id="10065185at2759"/>
<dbReference type="PANTHER" id="PTHR23204">
    <property type="entry name" value="CLEAVAGE AND POLYADENYLATION SPECIFIC FACTOR"/>
    <property type="match status" value="1"/>
</dbReference>
<feature type="compositionally biased region" description="Polar residues" evidence="4">
    <location>
        <begin position="449"/>
        <end position="462"/>
    </location>
</feature>
<evidence type="ECO:0000313" key="7">
    <source>
        <dbReference type="Proteomes" id="UP000708208"/>
    </source>
</evidence>
<dbReference type="InterPro" id="IPR000504">
    <property type="entry name" value="RRM_dom"/>
</dbReference>
<evidence type="ECO:0000256" key="4">
    <source>
        <dbReference type="SAM" id="MobiDB-lite"/>
    </source>
</evidence>
<keyword evidence="7" id="KW-1185">Reference proteome</keyword>
<dbReference type="Proteomes" id="UP000708208">
    <property type="component" value="Unassembled WGS sequence"/>
</dbReference>
<feature type="domain" description="RRM" evidence="5">
    <location>
        <begin position="140"/>
        <end position="215"/>
    </location>
</feature>
<evidence type="ECO:0000259" key="5">
    <source>
        <dbReference type="SMART" id="SM00360"/>
    </source>
</evidence>
<evidence type="ECO:0000256" key="1">
    <source>
        <dbReference type="ARBA" id="ARBA00004123"/>
    </source>
</evidence>
<sequence length="660" mass="72703">ALRVGFVESLSALFSKNQAHHLITVGINSSGRKLILVALTAGNPDMTTEGVDIDLYADDIEQDFNADDFAGEGVDLYDDVITTTSGRRDSEGGEAPSTDNRPCTPNNIGTSPVSSKSNSAGSNHDHGRDRDYIQPLRKHQVYIGNLTWWTSDRDIQEALTDIGVHDFVEVKFYENRANGQSKGYCVLTVGSEASLKIIKEKFGKKEIHGQTPMVTPPTKQALNQFEAQSKTRPNPGPGVGGGGGGGGGGNMNMNNMMGGPRGPMGPMGPQMGMGYGPRMMMGNPIRGPRGMGPGLGPPPHRNLGPPNHQNSPGGGGGQFSPPQRPPMGGGPHNSLPPPPGPPQRPPPGMPMFQGQGPVAPHGMPRNPMPHNIMERGPPPRQDWSRPPMNAYPPHGQAPIPPPGPIPGPVRGPQGIMAGPPPQGAPAPHMNPAFFNQGPTGPPQGPPPTYNTSPRTTPGSQYPPQVEHHESSNAISEAEFEEVMGRNRTVSRSAISRAVTDAASGEFASAIETLVTAISLIKQSKVAPDDRCKILISSLQDTLHGIEAKSYGGRRERSRSRERDRHRRSRRERSRSRERDYRDRSRERYYEYPRERSRSRDREYRDRNREESSSSRYYEDRYRDRERERERERPRVETDRSREREREREPDREAVHRPPRH</sequence>
<dbReference type="InterPro" id="IPR034772">
    <property type="entry name" value="CPSF6/7"/>
</dbReference>
<dbReference type="GO" id="GO:0006397">
    <property type="term" value="P:mRNA processing"/>
    <property type="evidence" value="ECO:0007669"/>
    <property type="project" value="UniProtKB-KW"/>
</dbReference>
<feature type="compositionally biased region" description="Pro residues" evidence="4">
    <location>
        <begin position="334"/>
        <end position="349"/>
    </location>
</feature>
<feature type="region of interest" description="Disordered" evidence="4">
    <location>
        <begin position="546"/>
        <end position="660"/>
    </location>
</feature>
<feature type="compositionally biased region" description="Basic and acidic residues" evidence="4">
    <location>
        <begin position="552"/>
        <end position="562"/>
    </location>
</feature>